<feature type="domain" description="NADPH-dependent reductive aminase-like C-terminal" evidence="4">
    <location>
        <begin position="165"/>
        <end position="291"/>
    </location>
</feature>
<evidence type="ECO:0000259" key="4">
    <source>
        <dbReference type="Pfam" id="PF21761"/>
    </source>
</evidence>
<feature type="chain" id="PRO_5045270300" evidence="2">
    <location>
        <begin position="23"/>
        <end position="292"/>
    </location>
</feature>
<dbReference type="PIRSF" id="PIRSF000103">
    <property type="entry name" value="HIBADH"/>
    <property type="match status" value="1"/>
</dbReference>
<evidence type="ECO:0000256" key="2">
    <source>
        <dbReference type="SAM" id="SignalP"/>
    </source>
</evidence>
<gene>
    <name evidence="5" type="ORF">LVJ94_29045</name>
</gene>
<keyword evidence="1" id="KW-0560">Oxidoreductase</keyword>
<feature type="domain" description="6-phosphogluconate dehydrogenase NADP-binding" evidence="3">
    <location>
        <begin position="9"/>
        <end position="157"/>
    </location>
</feature>
<feature type="signal peptide" evidence="2">
    <location>
        <begin position="1"/>
        <end position="22"/>
    </location>
</feature>
<keyword evidence="2" id="KW-0732">Signal</keyword>
<dbReference type="InterPro" id="IPR048666">
    <property type="entry name" value="RedAm-like_C"/>
</dbReference>
<dbReference type="InterPro" id="IPR013328">
    <property type="entry name" value="6PGD_dom2"/>
</dbReference>
<keyword evidence="6" id="KW-1185">Reference proteome</keyword>
<dbReference type="EMBL" id="CP089983">
    <property type="protein sequence ID" value="WXB00953.1"/>
    <property type="molecule type" value="Genomic_DNA"/>
</dbReference>
<dbReference type="PANTHER" id="PTHR43580:SF2">
    <property type="entry name" value="CYTOKINE-LIKE NUCLEAR FACTOR N-PAC"/>
    <property type="match status" value="1"/>
</dbReference>
<accession>A0ABZ2KQM4</accession>
<dbReference type="Gene3D" id="3.40.50.720">
    <property type="entry name" value="NAD(P)-binding Rossmann-like Domain"/>
    <property type="match status" value="1"/>
</dbReference>
<reference evidence="5" key="1">
    <citation type="submission" date="2021-12" db="EMBL/GenBank/DDBJ databases">
        <title>Discovery of the Pendulisporaceae a myxobacterial family with distinct sporulation behavior and unique specialized metabolism.</title>
        <authorList>
            <person name="Garcia R."/>
            <person name="Popoff A."/>
            <person name="Bader C.D."/>
            <person name="Loehr J."/>
            <person name="Walesch S."/>
            <person name="Walt C."/>
            <person name="Boldt J."/>
            <person name="Bunk B."/>
            <person name="Haeckl F.J.F.P.J."/>
            <person name="Gunesch A.P."/>
            <person name="Birkelbach J."/>
            <person name="Nuebel U."/>
            <person name="Pietschmann T."/>
            <person name="Bach T."/>
            <person name="Mueller R."/>
        </authorList>
    </citation>
    <scope>NUCLEOTIDE SEQUENCE</scope>
    <source>
        <strain evidence="5">MSr11367</strain>
    </source>
</reference>
<dbReference type="InterPro" id="IPR036291">
    <property type="entry name" value="NAD(P)-bd_dom_sf"/>
</dbReference>
<organism evidence="5 6">
    <name type="scientific">Pendulispora rubella</name>
    <dbReference type="NCBI Taxonomy" id="2741070"/>
    <lineage>
        <taxon>Bacteria</taxon>
        <taxon>Pseudomonadati</taxon>
        <taxon>Myxococcota</taxon>
        <taxon>Myxococcia</taxon>
        <taxon>Myxococcales</taxon>
        <taxon>Sorangiineae</taxon>
        <taxon>Pendulisporaceae</taxon>
        <taxon>Pendulispora</taxon>
    </lineage>
</organism>
<dbReference type="InterPro" id="IPR051265">
    <property type="entry name" value="HIBADH-related_NP60_sf"/>
</dbReference>
<evidence type="ECO:0000313" key="6">
    <source>
        <dbReference type="Proteomes" id="UP001374803"/>
    </source>
</evidence>
<dbReference type="SUPFAM" id="SSF51735">
    <property type="entry name" value="NAD(P)-binding Rossmann-fold domains"/>
    <property type="match status" value="1"/>
</dbReference>
<dbReference type="Gene3D" id="1.10.1040.10">
    <property type="entry name" value="N-(1-d-carboxylethyl)-l-norvaline Dehydrogenase, domain 2"/>
    <property type="match status" value="1"/>
</dbReference>
<evidence type="ECO:0000256" key="1">
    <source>
        <dbReference type="ARBA" id="ARBA00023002"/>
    </source>
</evidence>
<dbReference type="RefSeq" id="WP_394830560.1">
    <property type="nucleotide sequence ID" value="NZ_CP089929.1"/>
</dbReference>
<dbReference type="InterPro" id="IPR006115">
    <property type="entry name" value="6PGDH_NADP-bd"/>
</dbReference>
<dbReference type="PANTHER" id="PTHR43580">
    <property type="entry name" value="OXIDOREDUCTASE GLYR1-RELATED"/>
    <property type="match status" value="1"/>
</dbReference>
<name>A0ABZ2KQM4_9BACT</name>
<evidence type="ECO:0000259" key="3">
    <source>
        <dbReference type="Pfam" id="PF03446"/>
    </source>
</evidence>
<dbReference type="Proteomes" id="UP001374803">
    <property type="component" value="Chromosome"/>
</dbReference>
<dbReference type="Pfam" id="PF21761">
    <property type="entry name" value="RedAm-like_C"/>
    <property type="match status" value="1"/>
</dbReference>
<proteinExistence type="predicted"/>
<sequence>MSKSSNAAVTILGLGLMGTALAGAYLAKGHPTTIWNRTARKGDDLVAEGARRAETPAEAVAASNIAIICVLDYATTRAVVEPLAGALAGKLLVNLTSGQPEQARAMAKWAAERGIDYLDGAIMSTPPGIGQAETLLLYAGARALFDKHRATLAVMGGGSVLVAEDPGSALLYDIGLLGIMYATIAGYFNSLALVGADGVTAKTFTPYVTKWLGAMANFLPEMGRQADERDYRGAEATLEMQATGLTHFIEAHEARGVDPVPVKYIKGLLDRAVADGHGTDDLARLMEYIKKR</sequence>
<dbReference type="InterPro" id="IPR015815">
    <property type="entry name" value="HIBADH-related"/>
</dbReference>
<dbReference type="Pfam" id="PF03446">
    <property type="entry name" value="NAD_binding_2"/>
    <property type="match status" value="1"/>
</dbReference>
<protein>
    <submittedName>
        <fullName evidence="5">NAD(P)-binding domain-containing protein</fullName>
    </submittedName>
</protein>
<evidence type="ECO:0000313" key="5">
    <source>
        <dbReference type="EMBL" id="WXB00953.1"/>
    </source>
</evidence>